<feature type="transmembrane region" description="Helical" evidence="1">
    <location>
        <begin position="235"/>
        <end position="259"/>
    </location>
</feature>
<gene>
    <name evidence="3" type="ORF">CVT26_004234</name>
</gene>
<keyword evidence="1" id="KW-1133">Transmembrane helix</keyword>
<keyword evidence="4" id="KW-1185">Reference proteome</keyword>
<feature type="transmembrane region" description="Helical" evidence="1">
    <location>
        <begin position="81"/>
        <end position="103"/>
    </location>
</feature>
<feature type="transmembrane region" description="Helical" evidence="1">
    <location>
        <begin position="205"/>
        <end position="228"/>
    </location>
</feature>
<dbReference type="Pfam" id="PF20153">
    <property type="entry name" value="DUF6535"/>
    <property type="match status" value="1"/>
</dbReference>
<accession>A0A409YMW4</accession>
<protein>
    <recommendedName>
        <fullName evidence="2">DUF6535 domain-containing protein</fullName>
    </recommendedName>
</protein>
<sequence>MALLRRTGMTLVMGSFLFQTAQNGRHQKLNRRVDEKWRCGDPWMYPIPNPNPNKHWEKCHDIVQKFDEDMYKAWKGEVDNLLIFAGLFSALVTAFATQSYQWLQPSSDDQALQLLAQISMQLSQGLPGNTLSIPISPFTVTASSVRINIFWFLSLTLSMATVLIGILCMQWLREYGRDAARSHKDALAIRQMRYEGLIRWKVPSILSFLPLLLQLAFVLFFAGLLDLLWNLNRLVAIFVTIAVDLVFLVLVGTTVLPALQSHLTKDPYLHVGQCPYKSPQSWAFYRLSLGVVSLYRFCLRWFTKMLAALRKHSPEQIEEEAQEPITLSGLSHFGRTVDVHSDKDWNDYDIRWRFMRDATYIDPDTGEPSEPQDGEDIIHSLRWIDQHFSENLDAVYLVFYCLLELGNAQAAQLVGQLDAEVAYLPELLLPTDSRPSLYEGSQMPDLEIREHIYMVFFWLHRHIHPILHQSYLECSIRLMNVTSRSVPRLALRQSDEDLQGISLGEFFVYDKAKGFTDHECILNRNCLSTFSQPQEGHFERVHKSATGIRYMGFSQGPISKLPSSWPTRPSLLTDLRHLRRIPSLGAITQLASG</sequence>
<evidence type="ECO:0000313" key="3">
    <source>
        <dbReference type="EMBL" id="PPR04409.1"/>
    </source>
</evidence>
<dbReference type="InParanoid" id="A0A409YMW4"/>
<feature type="domain" description="DUF6535" evidence="2">
    <location>
        <begin position="56"/>
        <end position="230"/>
    </location>
</feature>
<keyword evidence="1" id="KW-0472">Membrane</keyword>
<evidence type="ECO:0000256" key="1">
    <source>
        <dbReference type="SAM" id="Phobius"/>
    </source>
</evidence>
<evidence type="ECO:0000313" key="4">
    <source>
        <dbReference type="Proteomes" id="UP000284706"/>
    </source>
</evidence>
<dbReference type="Proteomes" id="UP000284706">
    <property type="component" value="Unassembled WGS sequence"/>
</dbReference>
<evidence type="ECO:0000259" key="2">
    <source>
        <dbReference type="Pfam" id="PF20153"/>
    </source>
</evidence>
<proteinExistence type="predicted"/>
<feature type="transmembrane region" description="Helical" evidence="1">
    <location>
        <begin position="149"/>
        <end position="172"/>
    </location>
</feature>
<dbReference type="InterPro" id="IPR045338">
    <property type="entry name" value="DUF6535"/>
</dbReference>
<name>A0A409YMW4_9AGAR</name>
<dbReference type="EMBL" id="NHYE01000630">
    <property type="protein sequence ID" value="PPR04409.1"/>
    <property type="molecule type" value="Genomic_DNA"/>
</dbReference>
<keyword evidence="1" id="KW-0812">Transmembrane</keyword>
<comment type="caution">
    <text evidence="3">The sequence shown here is derived from an EMBL/GenBank/DDBJ whole genome shotgun (WGS) entry which is preliminary data.</text>
</comment>
<dbReference type="OrthoDB" id="3235960at2759"/>
<reference evidence="3 4" key="1">
    <citation type="journal article" date="2018" name="Evol. Lett.">
        <title>Horizontal gene cluster transfer increased hallucinogenic mushroom diversity.</title>
        <authorList>
            <person name="Reynolds H.T."/>
            <person name="Vijayakumar V."/>
            <person name="Gluck-Thaler E."/>
            <person name="Korotkin H.B."/>
            <person name="Matheny P.B."/>
            <person name="Slot J.C."/>
        </authorList>
    </citation>
    <scope>NUCLEOTIDE SEQUENCE [LARGE SCALE GENOMIC DNA]</scope>
    <source>
        <strain evidence="3 4">SRW20</strain>
    </source>
</reference>
<organism evidence="3 4">
    <name type="scientific">Gymnopilus dilepis</name>
    <dbReference type="NCBI Taxonomy" id="231916"/>
    <lineage>
        <taxon>Eukaryota</taxon>
        <taxon>Fungi</taxon>
        <taxon>Dikarya</taxon>
        <taxon>Basidiomycota</taxon>
        <taxon>Agaricomycotina</taxon>
        <taxon>Agaricomycetes</taxon>
        <taxon>Agaricomycetidae</taxon>
        <taxon>Agaricales</taxon>
        <taxon>Agaricineae</taxon>
        <taxon>Hymenogastraceae</taxon>
        <taxon>Gymnopilus</taxon>
    </lineage>
</organism>
<dbReference type="AlphaFoldDB" id="A0A409YMW4"/>